<keyword evidence="5 7" id="KW-0687">Ribonucleoprotein</keyword>
<dbReference type="Gene3D" id="4.10.640.10">
    <property type="entry name" value="Ribosomal protein S18"/>
    <property type="match status" value="1"/>
</dbReference>
<evidence type="ECO:0000256" key="6">
    <source>
        <dbReference type="ARBA" id="ARBA00035266"/>
    </source>
</evidence>
<dbReference type="GO" id="GO:0070181">
    <property type="term" value="F:small ribosomal subunit rRNA binding"/>
    <property type="evidence" value="ECO:0007669"/>
    <property type="project" value="TreeGrafter"/>
</dbReference>
<dbReference type="InterPro" id="IPR036870">
    <property type="entry name" value="Ribosomal_bS18_sf"/>
</dbReference>
<gene>
    <name evidence="7 10" type="primary">rps18</name>
    <name evidence="10" type="ORF">AnmaCp043</name>
</gene>
<dbReference type="InterPro" id="IPR018275">
    <property type="entry name" value="Ribosomal_bS18_CS"/>
</dbReference>
<comment type="subcellular location">
    <subcellularLocation>
        <location evidence="7">Plastid</location>
        <location evidence="7">Chloroplast</location>
    </subcellularLocation>
</comment>
<dbReference type="Pfam" id="PF01084">
    <property type="entry name" value="Ribosomal_S18"/>
    <property type="match status" value="1"/>
</dbReference>
<dbReference type="GO" id="GO:0009507">
    <property type="term" value="C:chloroplast"/>
    <property type="evidence" value="ECO:0007669"/>
    <property type="project" value="UniProtKB-SubCell"/>
</dbReference>
<dbReference type="PROSITE" id="PS00057">
    <property type="entry name" value="RIBOSOMAL_S18"/>
    <property type="match status" value="1"/>
</dbReference>
<comment type="subunit">
    <text evidence="7">Part of the 30S ribosomal subunit.</text>
</comment>
<dbReference type="PRINTS" id="PR00974">
    <property type="entry name" value="RIBOSOMALS18"/>
</dbReference>
<keyword evidence="3 7" id="KW-0694">RNA-binding</keyword>
<dbReference type="NCBIfam" id="TIGR00165">
    <property type="entry name" value="S18"/>
    <property type="match status" value="1"/>
</dbReference>
<dbReference type="InterPro" id="IPR001648">
    <property type="entry name" value="Ribosomal_bS18"/>
</dbReference>
<evidence type="ECO:0000256" key="9">
    <source>
        <dbReference type="SAM" id="MobiDB-lite"/>
    </source>
</evidence>
<proteinExistence type="inferred from homology"/>
<feature type="compositionally biased region" description="Basic residues" evidence="9">
    <location>
        <begin position="7"/>
        <end position="48"/>
    </location>
</feature>
<dbReference type="PANTHER" id="PTHR13479">
    <property type="entry name" value="30S RIBOSOMAL PROTEIN S18"/>
    <property type="match status" value="1"/>
</dbReference>
<dbReference type="SUPFAM" id="SSF46911">
    <property type="entry name" value="Ribosomal protein S18"/>
    <property type="match status" value="1"/>
</dbReference>
<keyword evidence="4 7" id="KW-0689">Ribosomal protein</keyword>
<accession>D5HQI1</accession>
<organism evidence="10">
    <name type="scientific">Anomochloa marantoidea</name>
    <name type="common">Herbaceous bamboo</name>
    <dbReference type="NCBI Taxonomy" id="38684"/>
    <lineage>
        <taxon>Eukaryota</taxon>
        <taxon>Viridiplantae</taxon>
        <taxon>Streptophyta</taxon>
        <taxon>Embryophyta</taxon>
        <taxon>Tracheophyta</taxon>
        <taxon>Spermatophyta</taxon>
        <taxon>Magnoliopsida</taxon>
        <taxon>Liliopsida</taxon>
        <taxon>Poales</taxon>
        <taxon>Poaceae</taxon>
        <taxon>Anomochlooideae</taxon>
        <taxon>Anomochloeae</taxon>
        <taxon>Anomochloa</taxon>
    </lineage>
</organism>
<dbReference type="HAMAP" id="MF_00270">
    <property type="entry name" value="Ribosomal_bS18"/>
    <property type="match status" value="1"/>
</dbReference>
<dbReference type="GeneID" id="9073276"/>
<evidence type="ECO:0000256" key="5">
    <source>
        <dbReference type="ARBA" id="ARBA00023274"/>
    </source>
</evidence>
<evidence type="ECO:0000256" key="3">
    <source>
        <dbReference type="ARBA" id="ARBA00022884"/>
    </source>
</evidence>
<dbReference type="FunFam" id="4.10.640.10:FF:000002">
    <property type="entry name" value="30S ribosomal protein S18, chloroplastic"/>
    <property type="match status" value="1"/>
</dbReference>
<geneLocation type="chloroplast" evidence="10"/>
<evidence type="ECO:0000256" key="2">
    <source>
        <dbReference type="ARBA" id="ARBA00022730"/>
    </source>
</evidence>
<dbReference type="GO" id="GO:0003735">
    <property type="term" value="F:structural constituent of ribosome"/>
    <property type="evidence" value="ECO:0007669"/>
    <property type="project" value="InterPro"/>
</dbReference>
<evidence type="ECO:0000256" key="1">
    <source>
        <dbReference type="ARBA" id="ARBA00005589"/>
    </source>
</evidence>
<dbReference type="RefSeq" id="YP_003587689.1">
    <property type="nucleotide sequence ID" value="NC_014062.1"/>
</dbReference>
<evidence type="ECO:0000256" key="4">
    <source>
        <dbReference type="ARBA" id="ARBA00022980"/>
    </source>
</evidence>
<name>D5HQI1_ANOMA</name>
<keyword evidence="10" id="KW-0150">Chloroplast</keyword>
<comment type="similarity">
    <text evidence="1 7 8">Belongs to the bacterial ribosomal protein bS18 family.</text>
</comment>
<sequence>MYTSKQPFRKSKQTFHKSKQSFRKSKQTFHKSKQSFRKSKQTFRRRPRIGPGDRIDYRNMSLINQFISEQGKILSRRINRLTLKQQRLITIAIKQARILSFLPFRNNENEKQLQAQLISTKMTGSRPRKNRYIPQLTQKSNSNRNLRNSNQNLSSD</sequence>
<evidence type="ECO:0000256" key="7">
    <source>
        <dbReference type="HAMAP-Rule" id="MF_00270"/>
    </source>
</evidence>
<dbReference type="AlphaFoldDB" id="D5HQI1"/>
<dbReference type="PANTHER" id="PTHR13479:SF40">
    <property type="entry name" value="SMALL RIBOSOMAL SUBUNIT PROTEIN BS18M"/>
    <property type="match status" value="1"/>
</dbReference>
<reference evidence="10" key="1">
    <citation type="journal article" date="2010" name="Am. J. Bot.">
        <title>The chloroplast genome of Anomochloa marantoidea (Anomochlooideae; Poaceae) comprises a mixture of grass-like and unique features.</title>
        <authorList>
            <person name="Morris L.M."/>
            <person name="Duvall M.R."/>
        </authorList>
    </citation>
    <scope>NUCLEOTIDE SEQUENCE</scope>
</reference>
<evidence type="ECO:0000256" key="8">
    <source>
        <dbReference type="RuleBase" id="RU003910"/>
    </source>
</evidence>
<keyword evidence="2 7" id="KW-0699">rRNA-binding</keyword>
<dbReference type="GO" id="GO:0006412">
    <property type="term" value="P:translation"/>
    <property type="evidence" value="ECO:0007669"/>
    <property type="project" value="UniProtKB-UniRule"/>
</dbReference>
<feature type="region of interest" description="Disordered" evidence="9">
    <location>
        <begin position="1"/>
        <end position="55"/>
    </location>
</feature>
<keyword evidence="10" id="KW-0934">Plastid</keyword>
<evidence type="ECO:0000313" key="10">
    <source>
        <dbReference type="EMBL" id="ACT15427.1"/>
    </source>
</evidence>
<dbReference type="EMBL" id="GQ329703">
    <property type="protein sequence ID" value="ACT15427.1"/>
    <property type="molecule type" value="Genomic_DNA"/>
</dbReference>
<dbReference type="GO" id="GO:0005763">
    <property type="term" value="C:mitochondrial small ribosomal subunit"/>
    <property type="evidence" value="ECO:0007669"/>
    <property type="project" value="TreeGrafter"/>
</dbReference>
<protein>
    <recommendedName>
        <fullName evidence="6 7">Small ribosomal subunit protein bS18c</fullName>
    </recommendedName>
</protein>